<name>A0A1C7N0M0_9FUNG</name>
<evidence type="ECO:0000256" key="1">
    <source>
        <dbReference type="ARBA" id="ARBA00009003"/>
    </source>
</evidence>
<dbReference type="AlphaFoldDB" id="A0A1C7N0M0"/>
<organism evidence="2 3">
    <name type="scientific">Choanephora cucurbitarum</name>
    <dbReference type="NCBI Taxonomy" id="101091"/>
    <lineage>
        <taxon>Eukaryota</taxon>
        <taxon>Fungi</taxon>
        <taxon>Fungi incertae sedis</taxon>
        <taxon>Mucoromycota</taxon>
        <taxon>Mucoromycotina</taxon>
        <taxon>Mucoromycetes</taxon>
        <taxon>Mucorales</taxon>
        <taxon>Mucorineae</taxon>
        <taxon>Choanephoraceae</taxon>
        <taxon>Choanephoroideae</taxon>
        <taxon>Choanephora</taxon>
    </lineage>
</organism>
<protein>
    <submittedName>
        <fullName evidence="2">Uncharacterized protein</fullName>
    </submittedName>
</protein>
<comment type="caution">
    <text evidence="2">The sequence shown here is derived from an EMBL/GenBank/DDBJ whole genome shotgun (WGS) entry which is preliminary data.</text>
</comment>
<dbReference type="InterPro" id="IPR007577">
    <property type="entry name" value="GlycoTrfase_DXD_sugar-bd_CS"/>
</dbReference>
<dbReference type="Gene3D" id="2.60.120.200">
    <property type="match status" value="1"/>
</dbReference>
<dbReference type="Proteomes" id="UP000093000">
    <property type="component" value="Unassembled WGS sequence"/>
</dbReference>
<evidence type="ECO:0000313" key="3">
    <source>
        <dbReference type="Proteomes" id="UP000093000"/>
    </source>
</evidence>
<comment type="similarity">
    <text evidence="1">Belongs to the glycosyltransferase 32 family.</text>
</comment>
<dbReference type="PANTHER" id="PTHR46830:SF2">
    <property type="entry name" value="ALPHA-1,4-N-ACETYLGLUCOSAMINYLTRANSFERASE"/>
    <property type="match status" value="1"/>
</dbReference>
<dbReference type="STRING" id="101091.A0A1C7N0M0"/>
<evidence type="ECO:0000313" key="2">
    <source>
        <dbReference type="EMBL" id="OBZ82650.1"/>
    </source>
</evidence>
<proteinExistence type="inferred from homology"/>
<dbReference type="Gene3D" id="3.90.550.20">
    <property type="match status" value="1"/>
</dbReference>
<dbReference type="InterPro" id="IPR029044">
    <property type="entry name" value="Nucleotide-diphossugar_trans"/>
</dbReference>
<dbReference type="OrthoDB" id="409543at2759"/>
<dbReference type="InParanoid" id="A0A1C7N0M0"/>
<gene>
    <name evidence="2" type="ORF">A0J61_09301</name>
</gene>
<dbReference type="EMBL" id="LUGH01000819">
    <property type="protein sequence ID" value="OBZ82650.1"/>
    <property type="molecule type" value="Genomic_DNA"/>
</dbReference>
<sequence>MFPTKNNRPFYTNKSSRKRQKWLWRMALVSLLCLLYIVSRTFSTSSTSPSAFRIRPSHTHRLEVQLEAPSRSEQFKELAIAKQTKLVPVGTSIPKIVHFVYGMRDPNPTLDLIHYLSIKSAHDRVKPDKIMFHYHHKPVGDYFERALPMLTLNQVDMVETIFDRPVSHYAHRADVVRLQVLQEYGGIYFDLDVISLKSLDHLLNREFIMAQEGISRSNRINYNYITYLESLDGAVGLCNAMIMARPHSRFLQRWYATYASFDYNDWNYHSVILPGKLAPHFSKEITVLNHTSYFWPLWDSHGLRTLFLEKSYDFSANLGTHIWESAANKNLMRDLDEQVIMEIDNSLYCQLRPFLLDGKPDPRPGSCRILSHSEREDGLIGHWPLSNSDSTINPLPAHDISGHQLTGLIRNGRYTEHGVSLSGDTSYIFLTMPIETAIQPLTVGWWMKTTTQLDGRMVMVVQTDHGRLCITTHAGNQGTVMEIKTIHRDETWTWAPIDSLTIRPTPYLINDDQYHHYMLVVDPMANARGEPALVLYMDRHVVASRFGWQLPKAIGTLVKGIWFGSIEPLNDKYQDPWDNSVSLEAEFRDIQVWERSLNVTEALKQMSLTT</sequence>
<keyword evidence="3" id="KW-1185">Reference proteome</keyword>
<dbReference type="Pfam" id="PF04488">
    <property type="entry name" value="Gly_transf_sug"/>
    <property type="match status" value="1"/>
</dbReference>
<reference evidence="2 3" key="1">
    <citation type="submission" date="2016-03" db="EMBL/GenBank/DDBJ databases">
        <title>Choanephora cucurbitarum.</title>
        <authorList>
            <person name="Min B."/>
            <person name="Park H."/>
            <person name="Park J.-H."/>
            <person name="Shin H.-D."/>
            <person name="Choi I.-G."/>
        </authorList>
    </citation>
    <scope>NUCLEOTIDE SEQUENCE [LARGE SCALE GENOMIC DNA]</scope>
    <source>
        <strain evidence="2 3">KUS-F28377</strain>
    </source>
</reference>
<dbReference type="PANTHER" id="PTHR46830">
    <property type="entry name" value="TRANSFERASE, PUTATIVE-RELATED"/>
    <property type="match status" value="1"/>
</dbReference>
<dbReference type="SUPFAM" id="SSF53448">
    <property type="entry name" value="Nucleotide-diphospho-sugar transferases"/>
    <property type="match status" value="1"/>
</dbReference>
<dbReference type="SUPFAM" id="SSF49899">
    <property type="entry name" value="Concanavalin A-like lectins/glucanases"/>
    <property type="match status" value="1"/>
</dbReference>
<dbReference type="InterPro" id="IPR013320">
    <property type="entry name" value="ConA-like_dom_sf"/>
</dbReference>
<accession>A0A1C7N0M0</accession>